<proteinExistence type="predicted"/>
<organism evidence="2 3">
    <name type="scientific">Pedobacter polaris</name>
    <dbReference type="NCBI Taxonomy" id="2571273"/>
    <lineage>
        <taxon>Bacteria</taxon>
        <taxon>Pseudomonadati</taxon>
        <taxon>Bacteroidota</taxon>
        <taxon>Sphingobacteriia</taxon>
        <taxon>Sphingobacteriales</taxon>
        <taxon>Sphingobacteriaceae</taxon>
        <taxon>Pedobacter</taxon>
    </lineage>
</organism>
<dbReference type="RefSeq" id="WP_136841559.1">
    <property type="nucleotide sequence ID" value="NZ_SWBR01000003.1"/>
</dbReference>
<feature type="transmembrane region" description="Helical" evidence="1">
    <location>
        <begin position="6"/>
        <end position="24"/>
    </location>
</feature>
<evidence type="ECO:0000313" key="3">
    <source>
        <dbReference type="Proteomes" id="UP000309488"/>
    </source>
</evidence>
<name>A0A4U1CK50_9SPHI</name>
<protein>
    <submittedName>
        <fullName evidence="2">Uncharacterized protein</fullName>
    </submittedName>
</protein>
<dbReference type="EMBL" id="SWBR01000003">
    <property type="protein sequence ID" value="TKC08014.1"/>
    <property type="molecule type" value="Genomic_DNA"/>
</dbReference>
<accession>A0A4U1CK50</accession>
<keyword evidence="1" id="KW-0812">Transmembrane</keyword>
<gene>
    <name evidence="2" type="ORF">FA048_12685</name>
</gene>
<evidence type="ECO:0000256" key="1">
    <source>
        <dbReference type="SAM" id="Phobius"/>
    </source>
</evidence>
<dbReference type="Proteomes" id="UP000309488">
    <property type="component" value="Unassembled WGS sequence"/>
</dbReference>
<comment type="caution">
    <text evidence="2">The sequence shown here is derived from an EMBL/GenBank/DDBJ whole genome shotgun (WGS) entry which is preliminary data.</text>
</comment>
<sequence length="111" mass="12799">MTWLQFFMWMAAIYLLYYAINILIDSMGSRASPKSKDLASQQLTFSEDVKPQMMDETIEENYLNEEIEFSEKVEEADYSESPIETSGGVSLKNLFDLARTEAIEFTKPVTF</sequence>
<dbReference type="AlphaFoldDB" id="A0A4U1CK50"/>
<reference evidence="2 3" key="1">
    <citation type="submission" date="2019-04" db="EMBL/GenBank/DDBJ databases">
        <title>Pedobacter sp. RP-3-22 sp. nov., isolated from Arctic soil.</title>
        <authorList>
            <person name="Dahal R.H."/>
            <person name="Kim D.-U."/>
        </authorList>
    </citation>
    <scope>NUCLEOTIDE SEQUENCE [LARGE SCALE GENOMIC DNA]</scope>
    <source>
        <strain evidence="2 3">RP-3-22</strain>
    </source>
</reference>
<evidence type="ECO:0000313" key="2">
    <source>
        <dbReference type="EMBL" id="TKC08014.1"/>
    </source>
</evidence>
<keyword evidence="1" id="KW-0472">Membrane</keyword>
<dbReference type="OrthoDB" id="769052at2"/>
<keyword evidence="1" id="KW-1133">Transmembrane helix</keyword>
<keyword evidence="3" id="KW-1185">Reference proteome</keyword>